<evidence type="ECO:0000313" key="4">
    <source>
        <dbReference type="Proteomes" id="UP000605148"/>
    </source>
</evidence>
<dbReference type="InterPro" id="IPR000639">
    <property type="entry name" value="Epox_hydrolase-like"/>
</dbReference>
<dbReference type="GO" id="GO:0016787">
    <property type="term" value="F:hydrolase activity"/>
    <property type="evidence" value="ECO:0007669"/>
    <property type="project" value="UniProtKB-KW"/>
</dbReference>
<comment type="caution">
    <text evidence="3">The sequence shown here is derived from an EMBL/GenBank/DDBJ whole genome shotgun (WGS) entry which is preliminary data.</text>
</comment>
<name>A0A916X2E7_9HYPH</name>
<evidence type="ECO:0000259" key="2">
    <source>
        <dbReference type="Pfam" id="PF00561"/>
    </source>
</evidence>
<dbReference type="Gene3D" id="3.40.50.1820">
    <property type="entry name" value="alpha/beta hydrolase"/>
    <property type="match status" value="1"/>
</dbReference>
<dbReference type="Proteomes" id="UP000605148">
    <property type="component" value="Unassembled WGS sequence"/>
</dbReference>
<sequence>MDKEPADLFPGFDTRHIATDLTDIHCRIGGSGPPMLLLHGYPQTHAMWHLVAPALAEHFTLVLADLPGYGKSGIPPLGADHEAYSKRTMAAAMVTAMDRLGFGRFHLAGHDRGGRVAYRLALDHPQCVEKIAVIDILPTYDYWARLDRAFALRIYHWAFLAQPAPFPETLIGASMIPFLEHTLASWTGAKSLTAFAPSALDHYRTAFRAPGRIAASCEDYRAGAGIDVEHDAQDRASGNKIEAPLRVLWGTTGIAQSGDTPLSAWKNWASDCSGTGLTGGHFLPEENPNDVITDLLTFFR</sequence>
<feature type="domain" description="AB hydrolase-1" evidence="2">
    <location>
        <begin position="33"/>
        <end position="271"/>
    </location>
</feature>
<dbReference type="SUPFAM" id="SSF53474">
    <property type="entry name" value="alpha/beta-Hydrolases"/>
    <property type="match status" value="1"/>
</dbReference>
<proteinExistence type="predicted"/>
<dbReference type="RefSeq" id="WP_208998461.1">
    <property type="nucleotide sequence ID" value="NZ_BMFA01000007.1"/>
</dbReference>
<dbReference type="PRINTS" id="PR00412">
    <property type="entry name" value="EPOXHYDRLASE"/>
</dbReference>
<keyword evidence="1" id="KW-0378">Hydrolase</keyword>
<reference evidence="3" key="2">
    <citation type="submission" date="2020-09" db="EMBL/GenBank/DDBJ databases">
        <authorList>
            <person name="Sun Q."/>
            <person name="Zhou Y."/>
        </authorList>
    </citation>
    <scope>NUCLEOTIDE SEQUENCE</scope>
    <source>
        <strain evidence="3">CGMCC 1.12426</strain>
    </source>
</reference>
<dbReference type="PRINTS" id="PR00111">
    <property type="entry name" value="ABHYDROLASE"/>
</dbReference>
<dbReference type="AlphaFoldDB" id="A0A916X2E7"/>
<evidence type="ECO:0000313" key="3">
    <source>
        <dbReference type="EMBL" id="GGB52459.1"/>
    </source>
</evidence>
<dbReference type="InterPro" id="IPR000073">
    <property type="entry name" value="AB_hydrolase_1"/>
</dbReference>
<accession>A0A916X2E7</accession>
<protein>
    <submittedName>
        <fullName evidence="3">Haloacetate dehalogenase</fullName>
    </submittedName>
</protein>
<evidence type="ECO:0000256" key="1">
    <source>
        <dbReference type="ARBA" id="ARBA00022801"/>
    </source>
</evidence>
<dbReference type="PANTHER" id="PTHR43329">
    <property type="entry name" value="EPOXIDE HYDROLASE"/>
    <property type="match status" value="1"/>
</dbReference>
<organism evidence="3 4">
    <name type="scientific">Roseibium aquae</name>
    <dbReference type="NCBI Taxonomy" id="1323746"/>
    <lineage>
        <taxon>Bacteria</taxon>
        <taxon>Pseudomonadati</taxon>
        <taxon>Pseudomonadota</taxon>
        <taxon>Alphaproteobacteria</taxon>
        <taxon>Hyphomicrobiales</taxon>
        <taxon>Stappiaceae</taxon>
        <taxon>Roseibium</taxon>
    </lineage>
</organism>
<reference evidence="3" key="1">
    <citation type="journal article" date="2014" name="Int. J. Syst. Evol. Microbiol.">
        <title>Complete genome sequence of Corynebacterium casei LMG S-19264T (=DSM 44701T), isolated from a smear-ripened cheese.</title>
        <authorList>
            <consortium name="US DOE Joint Genome Institute (JGI-PGF)"/>
            <person name="Walter F."/>
            <person name="Albersmeier A."/>
            <person name="Kalinowski J."/>
            <person name="Ruckert C."/>
        </authorList>
    </citation>
    <scope>NUCLEOTIDE SEQUENCE</scope>
    <source>
        <strain evidence="3">CGMCC 1.12426</strain>
    </source>
</reference>
<dbReference type="InterPro" id="IPR029058">
    <property type="entry name" value="AB_hydrolase_fold"/>
</dbReference>
<dbReference type="Pfam" id="PF00561">
    <property type="entry name" value="Abhydrolase_1"/>
    <property type="match status" value="1"/>
</dbReference>
<gene>
    <name evidence="3" type="ORF">GCM10011316_25620</name>
</gene>
<keyword evidence="4" id="KW-1185">Reference proteome</keyword>
<dbReference type="EMBL" id="BMFA01000007">
    <property type="protein sequence ID" value="GGB52459.1"/>
    <property type="molecule type" value="Genomic_DNA"/>
</dbReference>